<dbReference type="Proteomes" id="UP000180252">
    <property type="component" value="Unassembled WGS sequence"/>
</dbReference>
<dbReference type="Proteomes" id="UP000198319">
    <property type="component" value="Unassembled WGS sequence"/>
</dbReference>
<reference evidence="1" key="1">
    <citation type="submission" date="2016-09" db="EMBL/GenBank/DDBJ databases">
        <authorList>
            <person name="Capua I."/>
            <person name="De Benedictis P."/>
            <person name="Joannis T."/>
            <person name="Lombin L.H."/>
            <person name="Cattoli G."/>
        </authorList>
    </citation>
    <scope>NUCLEOTIDE SEQUENCE [LARGE SCALE GENOMIC DNA]</scope>
    <source>
        <strain evidence="1">MSU</strain>
    </source>
</reference>
<evidence type="ECO:0000313" key="3">
    <source>
        <dbReference type="Proteomes" id="UP000180252"/>
    </source>
</evidence>
<dbReference type="EMBL" id="MUHG01000016">
    <property type="protein sequence ID" value="OXB20052.1"/>
    <property type="molecule type" value="Genomic_DNA"/>
</dbReference>
<accession>A0A1S1J2Y9</accession>
<sequence>MIFLFLVFNFSPRIHKLKRIELVKIREICGKIKILLIYIICGKKTLRTSRNSLRALRLSFISIISIL</sequence>
<evidence type="ECO:0000313" key="2">
    <source>
        <dbReference type="EMBL" id="OXB20052.1"/>
    </source>
</evidence>
<dbReference type="AlphaFoldDB" id="A0A1S1J2Y9"/>
<gene>
    <name evidence="2" type="ORF">B0A71_08305</name>
    <name evidence="1" type="ORF">BHE19_14530</name>
</gene>
<reference evidence="3" key="2">
    <citation type="submission" date="2016-09" db="EMBL/GenBank/DDBJ databases">
        <authorList>
            <person name="Chen S."/>
            <person name="Walker E."/>
        </authorList>
    </citation>
    <scope>NUCLEOTIDE SEQUENCE [LARGE SCALE GENOMIC DNA]</scope>
    <source>
        <strain evidence="3">MSU</strain>
    </source>
</reference>
<name>A0A1S1J2Y9_9FLAO</name>
<protein>
    <submittedName>
        <fullName evidence="1">Uncharacterized protein</fullName>
    </submittedName>
</protein>
<evidence type="ECO:0000313" key="1">
    <source>
        <dbReference type="EMBL" id="OHT44140.1"/>
    </source>
</evidence>
<organism evidence="1 3">
    <name type="scientific">Flavobacterium tructae</name>
    <dbReference type="NCBI Taxonomy" id="1114873"/>
    <lineage>
        <taxon>Bacteria</taxon>
        <taxon>Pseudomonadati</taxon>
        <taxon>Bacteroidota</taxon>
        <taxon>Flavobacteriia</taxon>
        <taxon>Flavobacteriales</taxon>
        <taxon>Flavobacteriaceae</taxon>
        <taxon>Flavobacterium</taxon>
    </lineage>
</organism>
<keyword evidence="4" id="KW-1185">Reference proteome</keyword>
<proteinExistence type="predicted"/>
<evidence type="ECO:0000313" key="4">
    <source>
        <dbReference type="Proteomes" id="UP000198319"/>
    </source>
</evidence>
<reference evidence="2 4" key="3">
    <citation type="submission" date="2016-11" db="EMBL/GenBank/DDBJ databases">
        <title>Whole genomes of Flavobacteriaceae.</title>
        <authorList>
            <person name="Stine C."/>
            <person name="Li C."/>
            <person name="Tadesse D."/>
        </authorList>
    </citation>
    <scope>NUCLEOTIDE SEQUENCE [LARGE SCALE GENOMIC DNA]</scope>
    <source>
        <strain evidence="2 4">ATCC BAA-2541</strain>
    </source>
</reference>
<comment type="caution">
    <text evidence="1">The sequence shown here is derived from an EMBL/GenBank/DDBJ whole genome shotgun (WGS) entry which is preliminary data.</text>
</comment>
<dbReference type="STRING" id="1278819.BHE19_14530"/>
<dbReference type="EMBL" id="MIKE01000025">
    <property type="protein sequence ID" value="OHT44140.1"/>
    <property type="molecule type" value="Genomic_DNA"/>
</dbReference>